<dbReference type="UniPathway" id="UPA00196"/>
<keyword evidence="13 16" id="KW-0472">Membrane</keyword>
<accession>A0A3E2H784</accession>
<dbReference type="Gene3D" id="1.20.58.190">
    <property type="entry name" value="Translin, domain 1"/>
    <property type="match status" value="1"/>
</dbReference>
<evidence type="ECO:0000256" key="10">
    <source>
        <dbReference type="ARBA" id="ARBA00022884"/>
    </source>
</evidence>
<dbReference type="STRING" id="5539.A0A3E2H784"/>
<dbReference type="PANTHER" id="PTHR10741">
    <property type="entry name" value="TRANSLIN AND TRANSLIN ASSOCIATED PROTEIN X"/>
    <property type="match status" value="1"/>
</dbReference>
<dbReference type="Pfam" id="PF06699">
    <property type="entry name" value="PIG-F"/>
    <property type="match status" value="1"/>
</dbReference>
<evidence type="ECO:0000313" key="18">
    <source>
        <dbReference type="Proteomes" id="UP000258309"/>
    </source>
</evidence>
<evidence type="ECO:0000256" key="14">
    <source>
        <dbReference type="ARBA" id="ARBA00023242"/>
    </source>
</evidence>
<evidence type="ECO:0000256" key="4">
    <source>
        <dbReference type="ARBA" id="ARBA00004687"/>
    </source>
</evidence>
<dbReference type="SUPFAM" id="SSF74784">
    <property type="entry name" value="Translin"/>
    <property type="match status" value="1"/>
</dbReference>
<evidence type="ECO:0000256" key="2">
    <source>
        <dbReference type="ARBA" id="ARBA00004477"/>
    </source>
</evidence>
<feature type="compositionally biased region" description="Basic and acidic residues" evidence="15">
    <location>
        <begin position="458"/>
        <end position="467"/>
    </location>
</feature>
<evidence type="ECO:0000256" key="3">
    <source>
        <dbReference type="ARBA" id="ARBA00004496"/>
    </source>
</evidence>
<comment type="pathway">
    <text evidence="4">Glycolipid biosynthesis; glycosylphosphatidylinositol-anchor biosynthesis.</text>
</comment>
<feature type="transmembrane region" description="Helical" evidence="16">
    <location>
        <begin position="419"/>
        <end position="439"/>
    </location>
</feature>
<gene>
    <name evidence="17" type="ORF">B7463_g7205</name>
</gene>
<dbReference type="EMBL" id="NCSJ02000138">
    <property type="protein sequence ID" value="RFU29131.1"/>
    <property type="molecule type" value="Genomic_DNA"/>
</dbReference>
<evidence type="ECO:0000256" key="12">
    <source>
        <dbReference type="ARBA" id="ARBA00023125"/>
    </source>
</evidence>
<keyword evidence="6" id="KW-0963">Cytoplasm</keyword>
<reference evidence="17 18" key="1">
    <citation type="submission" date="2018-05" db="EMBL/GenBank/DDBJ databases">
        <title>Draft genome sequence of Scytalidium lignicola DSM 105466, a ubiquitous saprotrophic fungus.</title>
        <authorList>
            <person name="Buettner E."/>
            <person name="Gebauer A.M."/>
            <person name="Hofrichter M."/>
            <person name="Liers C."/>
            <person name="Kellner H."/>
        </authorList>
    </citation>
    <scope>NUCLEOTIDE SEQUENCE [LARGE SCALE GENOMIC DNA]</scope>
    <source>
        <strain evidence="17 18">DSM 105466</strain>
    </source>
</reference>
<dbReference type="CDD" id="cd14819">
    <property type="entry name" value="Translin"/>
    <property type="match status" value="1"/>
</dbReference>
<evidence type="ECO:0000256" key="8">
    <source>
        <dbReference type="ARBA" id="ARBA00022692"/>
    </source>
</evidence>
<feature type="non-terminal residue" evidence="17">
    <location>
        <position position="1"/>
    </location>
</feature>
<protein>
    <recommendedName>
        <fullName evidence="19">Glycosylphosphatidylinositol anchor biosynthesis protein 11</fullName>
    </recommendedName>
</protein>
<feature type="region of interest" description="Disordered" evidence="15">
    <location>
        <begin position="447"/>
        <end position="467"/>
    </location>
</feature>
<feature type="non-terminal residue" evidence="17">
    <location>
        <position position="777"/>
    </location>
</feature>
<dbReference type="InterPro" id="IPR009580">
    <property type="entry name" value="GPI_biosynthesis_protein_Pig-F"/>
</dbReference>
<dbReference type="InterPro" id="IPR016068">
    <property type="entry name" value="Translin_N"/>
</dbReference>
<dbReference type="Pfam" id="PF01997">
    <property type="entry name" value="Translin"/>
    <property type="match status" value="1"/>
</dbReference>
<evidence type="ECO:0000256" key="5">
    <source>
        <dbReference type="ARBA" id="ARBA00005902"/>
    </source>
</evidence>
<keyword evidence="18" id="KW-1185">Reference proteome</keyword>
<feature type="transmembrane region" description="Helical" evidence="16">
    <location>
        <begin position="393"/>
        <end position="413"/>
    </location>
</feature>
<feature type="transmembrane region" description="Helical" evidence="16">
    <location>
        <begin position="320"/>
        <end position="343"/>
    </location>
</feature>
<organism evidence="17 18">
    <name type="scientific">Scytalidium lignicola</name>
    <name type="common">Hyphomycete</name>
    <dbReference type="NCBI Taxonomy" id="5539"/>
    <lineage>
        <taxon>Eukaryota</taxon>
        <taxon>Fungi</taxon>
        <taxon>Dikarya</taxon>
        <taxon>Ascomycota</taxon>
        <taxon>Pezizomycotina</taxon>
        <taxon>Leotiomycetes</taxon>
        <taxon>Leotiomycetes incertae sedis</taxon>
        <taxon>Scytalidium</taxon>
    </lineage>
</organism>
<dbReference type="GO" id="GO:0005634">
    <property type="term" value="C:nucleus"/>
    <property type="evidence" value="ECO:0007669"/>
    <property type="project" value="UniProtKB-SubCell"/>
</dbReference>
<dbReference type="OrthoDB" id="829at2759"/>
<keyword evidence="10" id="KW-0694">RNA-binding</keyword>
<dbReference type="Proteomes" id="UP000258309">
    <property type="component" value="Unassembled WGS sequence"/>
</dbReference>
<sequence>MPQRRTKFVLFYKNWREQDGHRSPSYPESIPLHQTIVMQQVLTAAEHALQEEIASFHDLYEIARKHPYYKYNNIWTRDVQNTIFSLLWLVWLGGKATDQMSSQQGQLLTIEQVAVEANQRENEVFHITIEEYLQALISLIEELARFAMNSVTLGDYQRPLQISQFVKDLHAGFQILNLKNDSLRRRSDSIKYNVKKVEDIVYDLSLRNLIQVSNAQNNAPKESITYLAQARLEESLTSEARNVVSRDLETTAYVDTAMPPQSLVADPVPTLLYSILPLAVIQIIYVLICLPVAGSSTKPAKKSKPGAKKTNDSSAATKPLTVFFALVLSFASVPVLAAVQVLFGAPITSHIPHTLLNSAHIALLTIFPLIYTHGADGAKWREIASFYSPVDEVFGGAVGCFVGAWLGAVPIPLDWDRDWQKWPVTIVTGAYAGYIVDIMPVKTRSQRRKAPVTATGHGEGRVVTGDEHGATPNMGVSMLTTPDHPNPITGGQGTSSPFTSLPVEVRNMIYRYLLLSKVGHVDLTNHNLWMKGGIQTAILVANRQIYDEAVNVLYQENKFVLWYDDWLKGVKFRVDEPNRKGPTLTSVRTLRNGRIVDMIKHKGLIYPKIFHRLRHVTFRVILFIHELNPPRSLCPYIRPVTLFHFIRNLHPLYELMRARWETMRIFPDFSEGQHWKIHIHNRDARISSSVLQDCLDPLLADPVVNVVAAGNLELELCGIFPRGSGEVFSRFRGLKGFITEDVERAAGEVVEIPQWEYIAGPLWVNRERYWIPPQVLH</sequence>
<dbReference type="GO" id="GO:0003723">
    <property type="term" value="F:RNA binding"/>
    <property type="evidence" value="ECO:0007669"/>
    <property type="project" value="UniProtKB-KW"/>
</dbReference>
<feature type="transmembrane region" description="Helical" evidence="16">
    <location>
        <begin position="355"/>
        <end position="372"/>
    </location>
</feature>
<dbReference type="Gene3D" id="1.20.58.200">
    <property type="entry name" value="Translin, domain 2"/>
    <property type="match status" value="1"/>
</dbReference>
<dbReference type="AlphaFoldDB" id="A0A3E2H784"/>
<dbReference type="GO" id="GO:0043565">
    <property type="term" value="F:sequence-specific DNA binding"/>
    <property type="evidence" value="ECO:0007669"/>
    <property type="project" value="InterPro"/>
</dbReference>
<dbReference type="GO" id="GO:0005789">
    <property type="term" value="C:endoplasmic reticulum membrane"/>
    <property type="evidence" value="ECO:0007669"/>
    <property type="project" value="UniProtKB-SubCell"/>
</dbReference>
<evidence type="ECO:0000256" key="9">
    <source>
        <dbReference type="ARBA" id="ARBA00022824"/>
    </source>
</evidence>
<evidence type="ECO:0000256" key="13">
    <source>
        <dbReference type="ARBA" id="ARBA00023136"/>
    </source>
</evidence>
<keyword evidence="9" id="KW-0256">Endoplasmic reticulum</keyword>
<dbReference type="InterPro" id="IPR036081">
    <property type="entry name" value="Translin_sf"/>
</dbReference>
<comment type="similarity">
    <text evidence="5">Belongs to the translin family.</text>
</comment>
<evidence type="ECO:0008006" key="19">
    <source>
        <dbReference type="Google" id="ProtNLM"/>
    </source>
</evidence>
<comment type="caution">
    <text evidence="17">The sequence shown here is derived from an EMBL/GenBank/DDBJ whole genome shotgun (WGS) entry which is preliminary data.</text>
</comment>
<evidence type="ECO:0000256" key="11">
    <source>
        <dbReference type="ARBA" id="ARBA00022989"/>
    </source>
</evidence>
<keyword evidence="8 16" id="KW-0812">Transmembrane</keyword>
<comment type="subcellular location">
    <subcellularLocation>
        <location evidence="3">Cytoplasm</location>
    </subcellularLocation>
    <subcellularLocation>
        <location evidence="2">Endoplasmic reticulum membrane</location>
        <topology evidence="2">Multi-pass membrane protein</topology>
    </subcellularLocation>
    <subcellularLocation>
        <location evidence="1">Nucleus</location>
    </subcellularLocation>
</comment>
<dbReference type="GO" id="GO:0003697">
    <property type="term" value="F:single-stranded DNA binding"/>
    <property type="evidence" value="ECO:0007669"/>
    <property type="project" value="InterPro"/>
</dbReference>
<keyword evidence="11 16" id="KW-1133">Transmembrane helix</keyword>
<keyword evidence="12" id="KW-0238">DNA-binding</keyword>
<evidence type="ECO:0000256" key="15">
    <source>
        <dbReference type="SAM" id="MobiDB-lite"/>
    </source>
</evidence>
<keyword evidence="14" id="KW-0539">Nucleus</keyword>
<evidence type="ECO:0000256" key="1">
    <source>
        <dbReference type="ARBA" id="ARBA00004123"/>
    </source>
</evidence>
<dbReference type="InterPro" id="IPR002848">
    <property type="entry name" value="Translin_fam"/>
</dbReference>
<dbReference type="FunFam" id="1.20.58.200:FF:000002">
    <property type="entry name" value="Putative translin"/>
    <property type="match status" value="1"/>
</dbReference>
<name>A0A3E2H784_SCYLI</name>
<dbReference type="GO" id="GO:0016070">
    <property type="term" value="P:RNA metabolic process"/>
    <property type="evidence" value="ECO:0007669"/>
    <property type="project" value="InterPro"/>
</dbReference>
<evidence type="ECO:0000256" key="7">
    <source>
        <dbReference type="ARBA" id="ARBA00022502"/>
    </source>
</evidence>
<dbReference type="InterPro" id="IPR033956">
    <property type="entry name" value="Translin"/>
</dbReference>
<dbReference type="GO" id="GO:0006506">
    <property type="term" value="P:GPI anchor biosynthetic process"/>
    <property type="evidence" value="ECO:0007669"/>
    <property type="project" value="UniProtKB-UniPathway"/>
</dbReference>
<evidence type="ECO:0000256" key="6">
    <source>
        <dbReference type="ARBA" id="ARBA00022490"/>
    </source>
</evidence>
<proteinExistence type="inferred from homology"/>
<feature type="transmembrane region" description="Helical" evidence="16">
    <location>
        <begin position="271"/>
        <end position="294"/>
    </location>
</feature>
<evidence type="ECO:0000313" key="17">
    <source>
        <dbReference type="EMBL" id="RFU29131.1"/>
    </source>
</evidence>
<evidence type="ECO:0000256" key="16">
    <source>
        <dbReference type="SAM" id="Phobius"/>
    </source>
</evidence>
<keyword evidence="7" id="KW-0337">GPI-anchor biosynthesis</keyword>
<dbReference type="InterPro" id="IPR016069">
    <property type="entry name" value="Translin_C"/>
</dbReference>